<evidence type="ECO:0000256" key="1">
    <source>
        <dbReference type="SAM" id="SignalP"/>
    </source>
</evidence>
<reference evidence="3 4" key="1">
    <citation type="journal article" date="2019" name="Nat. Med.">
        <title>A library of human gut bacterial isolates paired with longitudinal multiomics data enables mechanistic microbiome research.</title>
        <authorList>
            <person name="Poyet M."/>
            <person name="Groussin M."/>
            <person name="Gibbons S.M."/>
            <person name="Avila-Pacheco J."/>
            <person name="Jiang X."/>
            <person name="Kearney S.M."/>
            <person name="Perrotta A.R."/>
            <person name="Berdy B."/>
            <person name="Zhao S."/>
            <person name="Lieberman T.D."/>
            <person name="Swanson P.K."/>
            <person name="Smith M."/>
            <person name="Roesemann S."/>
            <person name="Alexander J.E."/>
            <person name="Rich S.A."/>
            <person name="Livny J."/>
            <person name="Vlamakis H."/>
            <person name="Clish C."/>
            <person name="Bullock K."/>
            <person name="Deik A."/>
            <person name="Scott J."/>
            <person name="Pierce K.A."/>
            <person name="Xavier R.J."/>
            <person name="Alm E.J."/>
        </authorList>
    </citation>
    <scope>NUCLEOTIDE SEQUENCE [LARGE SCALE GENOMIC DNA]</scope>
    <source>
        <strain evidence="3 4">BIOML-A11</strain>
    </source>
</reference>
<dbReference type="InterPro" id="IPR045963">
    <property type="entry name" value="DUF6383"/>
</dbReference>
<evidence type="ECO:0000313" key="4">
    <source>
        <dbReference type="Proteomes" id="UP000482671"/>
    </source>
</evidence>
<dbReference type="Pfam" id="PF19910">
    <property type="entry name" value="DUF6383"/>
    <property type="match status" value="1"/>
</dbReference>
<name>A0A9Q4RGL0_9BACT</name>
<evidence type="ECO:0000313" key="3">
    <source>
        <dbReference type="EMBL" id="MTV03268.1"/>
    </source>
</evidence>
<feature type="domain" description="DUF6383" evidence="2">
    <location>
        <begin position="1062"/>
        <end position="1135"/>
    </location>
</feature>
<gene>
    <name evidence="3" type="ORF">GME02_16810</name>
</gene>
<proteinExistence type="predicted"/>
<protein>
    <recommendedName>
        <fullName evidence="2">DUF6383 domain-containing protein</fullName>
    </recommendedName>
</protein>
<dbReference type="Proteomes" id="UP000482671">
    <property type="component" value="Unassembled WGS sequence"/>
</dbReference>
<evidence type="ECO:0000259" key="2">
    <source>
        <dbReference type="Pfam" id="PF19910"/>
    </source>
</evidence>
<sequence>MNKKFSTLVAGVLLASGVGASAQTFNPQVFSSEPEIRQAKYYALGVGSGATNVVSVTETADGTLAFKSVAANSLNSLAKVDSALWTVSANVTGDGGATRFVMTNKATGATFSFDPKNAVKETGTSTSAVSGNAAEVGGALTQWIWYNSRYNVSNSLQASEVVSMDFAGGDSTLVIRVDAATNVIYAAKDSKQKLQSGTALQILTPGSWVMSAEDLNTKGDDVKYMQLSFAEDIDKNPFADKYQAQVLRSSGTPSSPYEVLRNKKGGYTPAQDEYLFLNKLNDEGELSYNYLRLDTSYYESTGASFKLYNQLTTSAAIMEKDAAGNLVTPVNGYNVIDTLGYNLPDDAFRFKFTKDLLTDSLQVESFSQFVELANAMAPKSQKGSEVTYWTMLNDDARVDGGISGNMATGFKPGVQNNTKLFTVLSHCTLVDEAKNVVTFYDDDVLAGRPVENHVNLLAYADGIDSDYASIADDVYTIKNVKTGEYYGVHIYDADSVAEYTGGDVIKNMNFNHIPAFQWVVIKKDHSALRAEISPVQVTNREFDAQNDYQIQLRKGTKDGQYKLNGVEVVFEPVSADAVADKHNGYKFLEDQDLDVNRYTFNYWHAYTADKYLNKNAEDSVLNVLTEDAGRFSIEAAQAAEFGYDVDARGANTYIPTLAQLERRLYTVSAPYGRKLYVNKEHQIMATTNPASTDAVTSFYFKENNEFTKGEDLTCYYALINNNGLNKAGVVDNDEDALLRAQVLTETRTSVFAIAKSDAPLYRRFNNTALGESATDGRDSLRFFENVRKEYLMDENNREGGLMDANVNYVGMWTANKATGLAFQIDTAVINRDNGDIKPQYLLSVAHNDFAGTDTIPCTEADGTHRDENGNLVDANHCIHAIPGKAAFERGKYVVSFADSAAANGYKKPYTDVTAGYVRVGFVEAIKQADTLWVLTDEFKALANDKIDFARLQAVNDSLVATGATKIKNVLTGVNHKNYTWSFRYVNPEAAGNVEEEGNANKFLFESNNYDGEKIAPENGSWLKIQNGCVVLTKNPSYFSNAKTGGDGALIFNVENKEDDQLATDNEEIATSEVTVIAQQGAVRVANAAGKKVVVSNILGQTVANTVITSDNAVIAAPQGVVVVAVEGEEAVKAIVK</sequence>
<feature type="signal peptide" evidence="1">
    <location>
        <begin position="1"/>
        <end position="22"/>
    </location>
</feature>
<dbReference type="RefSeq" id="WP_155162644.1">
    <property type="nucleotide sequence ID" value="NZ_WKLI01000002.1"/>
</dbReference>
<comment type="caution">
    <text evidence="3">The sequence shown here is derived from an EMBL/GenBank/DDBJ whole genome shotgun (WGS) entry which is preliminary data.</text>
</comment>
<feature type="chain" id="PRO_5040207902" description="DUF6383 domain-containing protein" evidence="1">
    <location>
        <begin position="23"/>
        <end position="1136"/>
    </location>
</feature>
<keyword evidence="1" id="KW-0732">Signal</keyword>
<dbReference type="EMBL" id="WNDD01000021">
    <property type="protein sequence ID" value="MTV03268.1"/>
    <property type="molecule type" value="Genomic_DNA"/>
</dbReference>
<dbReference type="AlphaFoldDB" id="A0A9Q4RGL0"/>
<accession>A0A9Q4RGL0</accession>
<organism evidence="3 4">
    <name type="scientific">Parabacteroides merdae</name>
    <dbReference type="NCBI Taxonomy" id="46503"/>
    <lineage>
        <taxon>Bacteria</taxon>
        <taxon>Pseudomonadati</taxon>
        <taxon>Bacteroidota</taxon>
        <taxon>Bacteroidia</taxon>
        <taxon>Bacteroidales</taxon>
        <taxon>Tannerellaceae</taxon>
        <taxon>Parabacteroides</taxon>
    </lineage>
</organism>